<evidence type="ECO:0000259" key="1">
    <source>
        <dbReference type="Pfam" id="PF13472"/>
    </source>
</evidence>
<dbReference type="PANTHER" id="PTHR43784">
    <property type="entry name" value="GDSL-LIKE LIPASE/ACYLHYDROLASE, PUTATIVE (AFU_ORTHOLOGUE AFUA_2G00820)-RELATED"/>
    <property type="match status" value="1"/>
</dbReference>
<dbReference type="GO" id="GO:0016787">
    <property type="term" value="F:hydrolase activity"/>
    <property type="evidence" value="ECO:0007669"/>
    <property type="project" value="UniProtKB-KW"/>
</dbReference>
<dbReference type="InterPro" id="IPR036514">
    <property type="entry name" value="SGNH_hydro_sf"/>
</dbReference>
<keyword evidence="2" id="KW-0378">Hydrolase</keyword>
<dbReference type="AlphaFoldDB" id="A0A9W6QJZ6"/>
<keyword evidence="3" id="KW-1185">Reference proteome</keyword>
<accession>A0A9W6QJZ6</accession>
<comment type="caution">
    <text evidence="2">The sequence shown here is derived from an EMBL/GenBank/DDBJ whole genome shotgun (WGS) entry which is preliminary data.</text>
</comment>
<dbReference type="CDD" id="cd01836">
    <property type="entry name" value="FeeA_FeeB_like"/>
    <property type="match status" value="1"/>
</dbReference>
<organism evidence="2 3">
    <name type="scientific">Actinokineospora globicatena</name>
    <dbReference type="NCBI Taxonomy" id="103729"/>
    <lineage>
        <taxon>Bacteria</taxon>
        <taxon>Bacillati</taxon>
        <taxon>Actinomycetota</taxon>
        <taxon>Actinomycetes</taxon>
        <taxon>Pseudonocardiales</taxon>
        <taxon>Pseudonocardiaceae</taxon>
        <taxon>Actinokineospora</taxon>
    </lineage>
</organism>
<dbReference type="InterPro" id="IPR013830">
    <property type="entry name" value="SGNH_hydro"/>
</dbReference>
<feature type="domain" description="SGNH hydrolase-type esterase" evidence="1">
    <location>
        <begin position="9"/>
        <end position="181"/>
    </location>
</feature>
<dbReference type="InterPro" id="IPR053140">
    <property type="entry name" value="GDSL_Rv0518-like"/>
</dbReference>
<sequence>MMSTFHFAVLGDSLAAGVGCSHPSQTLGHRLAAVVRGTGRQVALSVRAVSGARSADLAAQVPTGPVDLALIVVGANDLTSFTPPQVGARLLGQVVASLVNKGARVVVATAPDLSIVSGVPPAYRDFVRQASALYAQAQADAVRAAGGIVADIDPAMFDRFRADPSLFSADRFHPSPAGYALIAEALAPSIDAPFRTERL</sequence>
<evidence type="ECO:0000313" key="2">
    <source>
        <dbReference type="EMBL" id="GLW89904.1"/>
    </source>
</evidence>
<proteinExistence type="predicted"/>
<dbReference type="Pfam" id="PF13472">
    <property type="entry name" value="Lipase_GDSL_2"/>
    <property type="match status" value="1"/>
</dbReference>
<gene>
    <name evidence="2" type="ORF">Aglo03_07200</name>
</gene>
<dbReference type="PANTHER" id="PTHR43784:SF2">
    <property type="entry name" value="GDSL-LIKE LIPASE_ACYLHYDROLASE, PUTATIVE (AFU_ORTHOLOGUE AFUA_2G00820)-RELATED"/>
    <property type="match status" value="1"/>
</dbReference>
<dbReference type="Proteomes" id="UP001165042">
    <property type="component" value="Unassembled WGS sequence"/>
</dbReference>
<dbReference type="EMBL" id="BSSD01000001">
    <property type="protein sequence ID" value="GLW89904.1"/>
    <property type="molecule type" value="Genomic_DNA"/>
</dbReference>
<reference evidence="2" key="1">
    <citation type="submission" date="2023-02" db="EMBL/GenBank/DDBJ databases">
        <title>Actinokineospora globicatena NBRC 15670.</title>
        <authorList>
            <person name="Ichikawa N."/>
            <person name="Sato H."/>
            <person name="Tonouchi N."/>
        </authorList>
    </citation>
    <scope>NUCLEOTIDE SEQUENCE</scope>
    <source>
        <strain evidence="2">NBRC 15670</strain>
    </source>
</reference>
<dbReference type="Gene3D" id="3.40.50.1110">
    <property type="entry name" value="SGNH hydrolase"/>
    <property type="match status" value="1"/>
</dbReference>
<evidence type="ECO:0000313" key="3">
    <source>
        <dbReference type="Proteomes" id="UP001165042"/>
    </source>
</evidence>
<name>A0A9W6QJZ6_9PSEU</name>
<dbReference type="SUPFAM" id="SSF52266">
    <property type="entry name" value="SGNH hydrolase"/>
    <property type="match status" value="1"/>
</dbReference>
<protein>
    <submittedName>
        <fullName evidence="2">SGNH hydrolase</fullName>
    </submittedName>
</protein>